<keyword evidence="2" id="KW-1185">Reference proteome</keyword>
<proteinExistence type="predicted"/>
<name>A0ACB8S1I7_9AGAM</name>
<reference evidence="1" key="1">
    <citation type="submission" date="2021-02" db="EMBL/GenBank/DDBJ databases">
        <authorList>
            <consortium name="DOE Joint Genome Institute"/>
            <person name="Ahrendt S."/>
            <person name="Looney B.P."/>
            <person name="Miyauchi S."/>
            <person name="Morin E."/>
            <person name="Drula E."/>
            <person name="Courty P.E."/>
            <person name="Chicoki N."/>
            <person name="Fauchery L."/>
            <person name="Kohler A."/>
            <person name="Kuo A."/>
            <person name="Labutti K."/>
            <person name="Pangilinan J."/>
            <person name="Lipzen A."/>
            <person name="Riley R."/>
            <person name="Andreopoulos W."/>
            <person name="He G."/>
            <person name="Johnson J."/>
            <person name="Barry K.W."/>
            <person name="Grigoriev I.V."/>
            <person name="Nagy L."/>
            <person name="Hibbett D."/>
            <person name="Henrissat B."/>
            <person name="Matheny P.B."/>
            <person name="Labbe J."/>
            <person name="Martin F."/>
        </authorList>
    </citation>
    <scope>NUCLEOTIDE SEQUENCE</scope>
    <source>
        <strain evidence="1">FP105234-sp</strain>
    </source>
</reference>
<accession>A0ACB8S1I7</accession>
<organism evidence="1 2">
    <name type="scientific">Auriscalpium vulgare</name>
    <dbReference type="NCBI Taxonomy" id="40419"/>
    <lineage>
        <taxon>Eukaryota</taxon>
        <taxon>Fungi</taxon>
        <taxon>Dikarya</taxon>
        <taxon>Basidiomycota</taxon>
        <taxon>Agaricomycotina</taxon>
        <taxon>Agaricomycetes</taxon>
        <taxon>Russulales</taxon>
        <taxon>Auriscalpiaceae</taxon>
        <taxon>Auriscalpium</taxon>
    </lineage>
</organism>
<evidence type="ECO:0000313" key="2">
    <source>
        <dbReference type="Proteomes" id="UP000814033"/>
    </source>
</evidence>
<protein>
    <submittedName>
        <fullName evidence="1">Uncharacterized protein</fullName>
    </submittedName>
</protein>
<comment type="caution">
    <text evidence="1">The sequence shown here is derived from an EMBL/GenBank/DDBJ whole genome shotgun (WGS) entry which is preliminary data.</text>
</comment>
<gene>
    <name evidence="1" type="ORF">FA95DRAFT_822731</name>
</gene>
<sequence length="189" mass="21521">MVRIPDGHPRHVPLITSAPVIFKLPPTTNHPPNQHRYATDFMAPTLLDARAHGDTKGAYVYPKAFRVFGIVFISIIIAAILFLPIVYLLSNGLPGILSLFSRQWQRWRAWRKRRSERPRTMDRLPAFLDKLRLHRRDKCNQECPEAQDRAPDQPYKHNPSNSTLASETTLVNGGVTVQMPAPPPYAVVR</sequence>
<evidence type="ECO:0000313" key="1">
    <source>
        <dbReference type="EMBL" id="KAI0049726.1"/>
    </source>
</evidence>
<dbReference type="Proteomes" id="UP000814033">
    <property type="component" value="Unassembled WGS sequence"/>
</dbReference>
<reference evidence="1" key="2">
    <citation type="journal article" date="2022" name="New Phytol.">
        <title>Evolutionary transition to the ectomycorrhizal habit in the genomes of a hyperdiverse lineage of mushroom-forming fungi.</title>
        <authorList>
            <person name="Looney B."/>
            <person name="Miyauchi S."/>
            <person name="Morin E."/>
            <person name="Drula E."/>
            <person name="Courty P.E."/>
            <person name="Kohler A."/>
            <person name="Kuo A."/>
            <person name="LaButti K."/>
            <person name="Pangilinan J."/>
            <person name="Lipzen A."/>
            <person name="Riley R."/>
            <person name="Andreopoulos W."/>
            <person name="He G."/>
            <person name="Johnson J."/>
            <person name="Nolan M."/>
            <person name="Tritt A."/>
            <person name="Barry K.W."/>
            <person name="Grigoriev I.V."/>
            <person name="Nagy L.G."/>
            <person name="Hibbett D."/>
            <person name="Henrissat B."/>
            <person name="Matheny P.B."/>
            <person name="Labbe J."/>
            <person name="Martin F.M."/>
        </authorList>
    </citation>
    <scope>NUCLEOTIDE SEQUENCE</scope>
    <source>
        <strain evidence="1">FP105234-sp</strain>
    </source>
</reference>
<dbReference type="EMBL" id="MU275870">
    <property type="protein sequence ID" value="KAI0049726.1"/>
    <property type="molecule type" value="Genomic_DNA"/>
</dbReference>